<dbReference type="RefSeq" id="XP_008332450.1">
    <property type="nucleotide sequence ID" value="XM_008334228.3"/>
</dbReference>
<dbReference type="InParanoid" id="A0A3P8WSS9"/>
<dbReference type="InterPro" id="IPR046350">
    <property type="entry name" value="Cystatin_sf"/>
</dbReference>
<feature type="domain" description="Cystatin fetuin-B-type" evidence="4">
    <location>
        <begin position="24"/>
        <end position="137"/>
    </location>
</feature>
<dbReference type="OrthoDB" id="9941887at2759"/>
<reference evidence="5 6" key="1">
    <citation type="journal article" date="2014" name="Nat. Genet.">
        <title>Whole-genome sequence of a flatfish provides insights into ZW sex chromosome evolution and adaptation to a benthic lifestyle.</title>
        <authorList>
            <person name="Chen S."/>
            <person name="Zhang G."/>
            <person name="Shao C."/>
            <person name="Huang Q."/>
            <person name="Liu G."/>
            <person name="Zhang P."/>
            <person name="Song W."/>
            <person name="An N."/>
            <person name="Chalopin D."/>
            <person name="Volff J.N."/>
            <person name="Hong Y."/>
            <person name="Li Q."/>
            <person name="Sha Z."/>
            <person name="Zhou H."/>
            <person name="Xie M."/>
            <person name="Yu Q."/>
            <person name="Liu Y."/>
            <person name="Xiang H."/>
            <person name="Wang N."/>
            <person name="Wu K."/>
            <person name="Yang C."/>
            <person name="Zhou Q."/>
            <person name="Liao X."/>
            <person name="Yang L."/>
            <person name="Hu Q."/>
            <person name="Zhang J."/>
            <person name="Meng L."/>
            <person name="Jin L."/>
            <person name="Tian Y."/>
            <person name="Lian J."/>
            <person name="Yang J."/>
            <person name="Miao G."/>
            <person name="Liu S."/>
            <person name="Liang Z."/>
            <person name="Yan F."/>
            <person name="Li Y."/>
            <person name="Sun B."/>
            <person name="Zhang H."/>
            <person name="Zhang J."/>
            <person name="Zhu Y."/>
            <person name="Du M."/>
            <person name="Zhao Y."/>
            <person name="Schartl M."/>
            <person name="Tang Q."/>
            <person name="Wang J."/>
        </authorList>
    </citation>
    <scope>NUCLEOTIDE SEQUENCE</scope>
</reference>
<keyword evidence="1" id="KW-0677">Repeat</keyword>
<dbReference type="Ensembl" id="ENSCSET00000029958.1">
    <property type="protein sequence ID" value="ENSCSEP00000029557.1"/>
    <property type="gene ID" value="ENSCSEG00000018944.1"/>
</dbReference>
<dbReference type="Pfam" id="PF00031">
    <property type="entry name" value="Cystatin"/>
    <property type="match status" value="1"/>
</dbReference>
<evidence type="ECO:0000313" key="6">
    <source>
        <dbReference type="Proteomes" id="UP000265120"/>
    </source>
</evidence>
<organism evidence="5 6">
    <name type="scientific">Cynoglossus semilaevis</name>
    <name type="common">Tongue sole</name>
    <dbReference type="NCBI Taxonomy" id="244447"/>
    <lineage>
        <taxon>Eukaryota</taxon>
        <taxon>Metazoa</taxon>
        <taxon>Chordata</taxon>
        <taxon>Craniata</taxon>
        <taxon>Vertebrata</taxon>
        <taxon>Euteleostomi</taxon>
        <taxon>Actinopterygii</taxon>
        <taxon>Neopterygii</taxon>
        <taxon>Teleostei</taxon>
        <taxon>Neoteleostei</taxon>
        <taxon>Acanthomorphata</taxon>
        <taxon>Carangaria</taxon>
        <taxon>Pleuronectiformes</taxon>
        <taxon>Pleuronectoidei</taxon>
        <taxon>Cynoglossidae</taxon>
        <taxon>Cynoglossinae</taxon>
        <taxon>Cynoglossus</taxon>
    </lineage>
</organism>
<protein>
    <submittedName>
        <fullName evidence="5">Alpha-2-HS-glycoprotein-like</fullName>
    </submittedName>
</protein>
<dbReference type="GO" id="GO:0004869">
    <property type="term" value="F:cysteine-type endopeptidase inhibitor activity"/>
    <property type="evidence" value="ECO:0007669"/>
    <property type="project" value="InterPro"/>
</dbReference>
<dbReference type="GeneTree" id="ENSGT00950000182930"/>
<dbReference type="AlphaFoldDB" id="A0A3P8WSS9"/>
<dbReference type="SUPFAM" id="SSF54403">
    <property type="entry name" value="Cystatin/monellin"/>
    <property type="match status" value="1"/>
</dbReference>
<keyword evidence="3" id="KW-0732">Signal</keyword>
<feature type="compositionally biased region" description="Low complexity" evidence="2">
    <location>
        <begin position="394"/>
        <end position="410"/>
    </location>
</feature>
<dbReference type="PROSITE" id="PS01254">
    <property type="entry name" value="FETUIN_1"/>
    <property type="match status" value="1"/>
</dbReference>
<dbReference type="Proteomes" id="UP000265120">
    <property type="component" value="Chromosome 2"/>
</dbReference>
<dbReference type="FunCoup" id="A0A3P8WSS9">
    <property type="interactions" value="12"/>
</dbReference>
<dbReference type="Gene3D" id="3.10.450.10">
    <property type="match status" value="2"/>
</dbReference>
<dbReference type="InterPro" id="IPR001363">
    <property type="entry name" value="Prot_inh_fetuin_CS"/>
</dbReference>
<reference evidence="5" key="3">
    <citation type="submission" date="2025-09" db="UniProtKB">
        <authorList>
            <consortium name="Ensembl"/>
        </authorList>
    </citation>
    <scope>IDENTIFICATION</scope>
</reference>
<sequence>MSSYICPLFLLLFLPSTAHSEGFSTGPIELAPVPCNDKIVEKLSRLAVTYINEDREEGYKFALNRVANVHLHAQGPAGNVYYLDLDVLETKCHIGSPKPWKRCDVRPFMETQISGNCNTTVLHTPEGYSYLYSYDCTLVPDPPGTLQQVCPTCPLLLPTDSPQAVHSAHLTLASYKRRSTLGVGLGIKMITRAAAQTVPVKTSFVEFTVQQCPEGATQRGHCQKLSPLSDTETAGFCTGSVHGELYHQPDIRVSCEMYKLQNVDIHRPIQPQGHNLPREPLSPASPPLISDPGNDPQPAPSDPTSFPAVQPAPFDPTPTDPAPFNPSYPITSSSSESSERLGYKRQPPSVAGVFDSSSEEVGGPVARRPPFNFRYQRRDRRKRQALMETPATHSPAFLSDFPSSLSPFRSCPGPARYTTV</sequence>
<keyword evidence="6" id="KW-1185">Reference proteome</keyword>
<accession>A0A3P8WSS9</accession>
<reference evidence="5" key="2">
    <citation type="submission" date="2025-08" db="UniProtKB">
        <authorList>
            <consortium name="Ensembl"/>
        </authorList>
    </citation>
    <scope>IDENTIFICATION</scope>
</reference>
<name>A0A3P8WSS9_CYNSE</name>
<feature type="compositionally biased region" description="Pro residues" evidence="2">
    <location>
        <begin position="313"/>
        <end position="326"/>
    </location>
</feature>
<dbReference type="SMART" id="SM00043">
    <property type="entry name" value="CY"/>
    <property type="match status" value="2"/>
</dbReference>
<evidence type="ECO:0000256" key="3">
    <source>
        <dbReference type="SAM" id="SignalP"/>
    </source>
</evidence>
<dbReference type="OMA" id="SCEMFKV"/>
<evidence type="ECO:0000256" key="2">
    <source>
        <dbReference type="SAM" id="MobiDB-lite"/>
    </source>
</evidence>
<dbReference type="GeneID" id="103396217"/>
<dbReference type="InterPro" id="IPR025764">
    <property type="entry name" value="Cystatin_Fetuin_B"/>
</dbReference>
<dbReference type="GO" id="GO:0005615">
    <property type="term" value="C:extracellular space"/>
    <property type="evidence" value="ECO:0007669"/>
    <property type="project" value="InterPro"/>
</dbReference>
<proteinExistence type="predicted"/>
<dbReference type="CDD" id="cd00042">
    <property type="entry name" value="CY"/>
    <property type="match status" value="1"/>
</dbReference>
<evidence type="ECO:0000313" key="5">
    <source>
        <dbReference type="Ensembl" id="ENSCSEP00000029557.1"/>
    </source>
</evidence>
<dbReference type="InterPro" id="IPR000010">
    <property type="entry name" value="Cystatin_dom"/>
</dbReference>
<feature type="signal peptide" evidence="3">
    <location>
        <begin position="1"/>
        <end position="20"/>
    </location>
</feature>
<evidence type="ECO:0000256" key="1">
    <source>
        <dbReference type="ARBA" id="ARBA00022737"/>
    </source>
</evidence>
<dbReference type="PROSITE" id="PS51530">
    <property type="entry name" value="CYSTATIN_FETUIN_B"/>
    <property type="match status" value="1"/>
</dbReference>
<feature type="region of interest" description="Disordered" evidence="2">
    <location>
        <begin position="268"/>
        <end position="420"/>
    </location>
</feature>
<dbReference type="KEGG" id="csem:103396217"/>
<dbReference type="STRING" id="244447.ENSCSEP00000029557"/>
<evidence type="ECO:0000259" key="4">
    <source>
        <dbReference type="PROSITE" id="PS51530"/>
    </source>
</evidence>
<feature type="chain" id="PRO_5018125976" evidence="3">
    <location>
        <begin position="21"/>
        <end position="420"/>
    </location>
</feature>
<feature type="compositionally biased region" description="Basic residues" evidence="2">
    <location>
        <begin position="375"/>
        <end position="384"/>
    </location>
</feature>